<dbReference type="GO" id="GO:0045087">
    <property type="term" value="P:innate immune response"/>
    <property type="evidence" value="ECO:0007669"/>
    <property type="project" value="UniProtKB-KW"/>
</dbReference>
<evidence type="ECO:0000256" key="2">
    <source>
        <dbReference type="ARBA" id="ARBA00022490"/>
    </source>
</evidence>
<evidence type="ECO:0000256" key="4">
    <source>
        <dbReference type="ARBA" id="ARBA00022859"/>
    </source>
</evidence>
<dbReference type="InterPro" id="IPR051249">
    <property type="entry name" value="NLRP_Inflammasome"/>
</dbReference>
<evidence type="ECO:0000313" key="7">
    <source>
        <dbReference type="Proteomes" id="UP000314982"/>
    </source>
</evidence>
<evidence type="ECO:0000256" key="3">
    <source>
        <dbReference type="ARBA" id="ARBA00022588"/>
    </source>
</evidence>
<organism evidence="6 7">
    <name type="scientific">Hucho hucho</name>
    <name type="common">huchen</name>
    <dbReference type="NCBI Taxonomy" id="62062"/>
    <lineage>
        <taxon>Eukaryota</taxon>
        <taxon>Metazoa</taxon>
        <taxon>Chordata</taxon>
        <taxon>Craniata</taxon>
        <taxon>Vertebrata</taxon>
        <taxon>Euteleostomi</taxon>
        <taxon>Actinopterygii</taxon>
        <taxon>Neopterygii</taxon>
        <taxon>Teleostei</taxon>
        <taxon>Protacanthopterygii</taxon>
        <taxon>Salmoniformes</taxon>
        <taxon>Salmonidae</taxon>
        <taxon>Salmoninae</taxon>
        <taxon>Hucho</taxon>
    </lineage>
</organism>
<dbReference type="InterPro" id="IPR025307">
    <property type="entry name" value="FIIND_dom"/>
</dbReference>
<protein>
    <recommendedName>
        <fullName evidence="5">FIIND domain-containing protein</fullName>
    </recommendedName>
</protein>
<evidence type="ECO:0000256" key="1">
    <source>
        <dbReference type="ARBA" id="ARBA00004514"/>
    </source>
</evidence>
<keyword evidence="2" id="KW-0963">Cytoplasm</keyword>
<keyword evidence="3" id="KW-0399">Innate immunity</keyword>
<dbReference type="Pfam" id="PF23679">
    <property type="entry name" value="UPA-FIIND"/>
    <property type="match status" value="1"/>
</dbReference>
<accession>A0A4W5QY46</accession>
<dbReference type="Pfam" id="PF13553">
    <property type="entry name" value="FIIND"/>
    <property type="match status" value="1"/>
</dbReference>
<name>A0A4W5QY46_9TELE</name>
<reference evidence="7" key="1">
    <citation type="submission" date="2018-06" db="EMBL/GenBank/DDBJ databases">
        <title>Genome assembly of Danube salmon.</title>
        <authorList>
            <person name="Macqueen D.J."/>
            <person name="Gundappa M.K."/>
        </authorList>
    </citation>
    <scope>NUCLEOTIDE SEQUENCE [LARGE SCALE GENOMIC DNA]</scope>
</reference>
<dbReference type="GeneTree" id="ENSGT00940000178015"/>
<comment type="subcellular location">
    <subcellularLocation>
        <location evidence="1">Cytoplasm</location>
        <location evidence="1">Cytosol</location>
    </subcellularLocation>
</comment>
<reference evidence="6" key="2">
    <citation type="submission" date="2025-08" db="UniProtKB">
        <authorList>
            <consortium name="Ensembl"/>
        </authorList>
    </citation>
    <scope>IDENTIFICATION</scope>
</reference>
<dbReference type="PANTHER" id="PTHR46985:SF2">
    <property type="entry name" value="APOPTOSIS-ASSOCIATED SPECK-LIKE PROTEIN CONTAINING A CARD"/>
    <property type="match status" value="1"/>
</dbReference>
<dbReference type="Proteomes" id="UP000314982">
    <property type="component" value="Unassembled WGS sequence"/>
</dbReference>
<keyword evidence="4" id="KW-0391">Immunity</keyword>
<dbReference type="PANTHER" id="PTHR46985">
    <property type="entry name" value="NACHT, LRR AND PYD DOMAINS-CONTAINING PROTEIN 1"/>
    <property type="match status" value="1"/>
</dbReference>
<sequence length="264" mass="30369">MKFFIVCSRFLCPRAGLFQCSITGLVFSMEGEAEVLYSTVPWDRRLLSQNGKRPAGPLFKFTCLMGSVCQLHLPHCEIHSEGGRDFLSVAHVTDDDSMEFLLPHETRETHVILNITQFSKYGITKDKEAPVSPIRALVLLFYQLPDDNNNSTLNVLLLPRNVDIDEVCKTRRTRNGDREIYIEKNPNCRLTQDQEYTLSTDLTVEHHIDPKKAEFVDYDSYTNYMPTFQLCLKTVVEEVNLLLKEHEGPENERVWDRLVSLPGN</sequence>
<dbReference type="PROSITE" id="PS51830">
    <property type="entry name" value="FIIND"/>
    <property type="match status" value="1"/>
</dbReference>
<reference evidence="6" key="3">
    <citation type="submission" date="2025-09" db="UniProtKB">
        <authorList>
            <consortium name="Ensembl"/>
        </authorList>
    </citation>
    <scope>IDENTIFICATION</scope>
</reference>
<evidence type="ECO:0000259" key="5">
    <source>
        <dbReference type="PROSITE" id="PS51830"/>
    </source>
</evidence>
<dbReference type="Ensembl" id="ENSHHUT00000085268.1">
    <property type="protein sequence ID" value="ENSHHUP00000082656.1"/>
    <property type="gene ID" value="ENSHHUG00000048010.1"/>
</dbReference>
<feature type="domain" description="FIIND" evidence="5">
    <location>
        <begin position="1"/>
        <end position="264"/>
    </location>
</feature>
<proteinExistence type="predicted"/>
<keyword evidence="7" id="KW-1185">Reference proteome</keyword>
<dbReference type="GO" id="GO:0005829">
    <property type="term" value="C:cytosol"/>
    <property type="evidence" value="ECO:0007669"/>
    <property type="project" value="UniProtKB-SubCell"/>
</dbReference>
<dbReference type="AlphaFoldDB" id="A0A4W5QY46"/>
<evidence type="ECO:0000313" key="6">
    <source>
        <dbReference type="Ensembl" id="ENSHHUP00000082656.1"/>
    </source>
</evidence>